<name>A0A1I5S4Z6_9FIRM</name>
<dbReference type="SUPFAM" id="SSF53254">
    <property type="entry name" value="Phosphoglycerate mutase-like"/>
    <property type="match status" value="1"/>
</dbReference>
<dbReference type="PROSITE" id="PS00778">
    <property type="entry name" value="HIS_ACID_PHOSPHAT_2"/>
    <property type="match status" value="1"/>
</dbReference>
<dbReference type="Pfam" id="PF00328">
    <property type="entry name" value="His_Phos_2"/>
    <property type="match status" value="1"/>
</dbReference>
<evidence type="ECO:0000313" key="1">
    <source>
        <dbReference type="EMBL" id="SFP65737.1"/>
    </source>
</evidence>
<sequence>MAHPLLEEIEKELTTEGRQFTFLCGHDSNLASVLSALEIQDYNLPETLEKTPIGGKIVVSKWKDKAGQEFISLDIVYQKTGQLQEMSLLNDENPPGIYNLKLKGLNADPNGLYKAEDVMDRFDKAIGAYDSLIEEYEAKDAA</sequence>
<reference evidence="2" key="1">
    <citation type="submission" date="2016-10" db="EMBL/GenBank/DDBJ databases">
        <authorList>
            <person name="Varghese N."/>
            <person name="Submissions S."/>
        </authorList>
    </citation>
    <scope>NUCLEOTIDE SEQUENCE [LARGE SCALE GENOMIC DNA]</scope>
    <source>
        <strain evidence="2">P18</strain>
    </source>
</reference>
<dbReference type="InterPro" id="IPR029033">
    <property type="entry name" value="His_PPase_superfam"/>
</dbReference>
<gene>
    <name evidence="1" type="ORF">SAMN04487928_105124</name>
</gene>
<keyword evidence="2" id="KW-1185">Reference proteome</keyword>
<dbReference type="Gene3D" id="3.40.50.1240">
    <property type="entry name" value="Phosphoglycerate mutase-like"/>
    <property type="match status" value="1"/>
</dbReference>
<evidence type="ECO:0000313" key="2">
    <source>
        <dbReference type="Proteomes" id="UP000182624"/>
    </source>
</evidence>
<proteinExistence type="predicted"/>
<dbReference type="AlphaFoldDB" id="A0A1I5S4Z6"/>
<accession>A0A1I5S4Z6</accession>
<dbReference type="InterPro" id="IPR000560">
    <property type="entry name" value="His_Pase_clade-2"/>
</dbReference>
<dbReference type="Proteomes" id="UP000182624">
    <property type="component" value="Unassembled WGS sequence"/>
</dbReference>
<protein>
    <submittedName>
        <fullName evidence="1">Glucose-1-phosphatase</fullName>
    </submittedName>
</protein>
<dbReference type="EMBL" id="FOXO01000005">
    <property type="protein sequence ID" value="SFP65737.1"/>
    <property type="molecule type" value="Genomic_DNA"/>
</dbReference>
<dbReference type="InterPro" id="IPR033379">
    <property type="entry name" value="Acid_Pase_AS"/>
</dbReference>
<organism evidence="1 2">
    <name type="scientific">Butyrivibrio proteoclasticus</name>
    <dbReference type="NCBI Taxonomy" id="43305"/>
    <lineage>
        <taxon>Bacteria</taxon>
        <taxon>Bacillati</taxon>
        <taxon>Bacillota</taxon>
        <taxon>Clostridia</taxon>
        <taxon>Lachnospirales</taxon>
        <taxon>Lachnospiraceae</taxon>
        <taxon>Butyrivibrio</taxon>
    </lineage>
</organism>